<gene>
    <name evidence="1" type="ORF">CAter282_2779</name>
</gene>
<dbReference type="Proteomes" id="UP000071778">
    <property type="component" value="Chromosome"/>
</dbReference>
<name>A0A127PS24_9BURK</name>
<proteinExistence type="predicted"/>
<sequence length="44" mass="4709">MAAQAALAKTMAMTILISAILFPQGNFCAIDKGSKSGQMKTWVY</sequence>
<dbReference type="EMBL" id="CP013235">
    <property type="protein sequence ID" value="AMP10505.1"/>
    <property type="molecule type" value="Genomic_DNA"/>
</dbReference>
<dbReference type="AlphaFoldDB" id="A0A127PS24"/>
<dbReference type="PATRIC" id="fig|279058.17.peg.3032"/>
<evidence type="ECO:0000313" key="1">
    <source>
        <dbReference type="EMBL" id="AMP10505.1"/>
    </source>
</evidence>
<reference evidence="1 2" key="1">
    <citation type="submission" date="2015-11" db="EMBL/GenBank/DDBJ databases">
        <title>Exploring the genomic traits of fungus-feeding bacterial genus Collimonas.</title>
        <authorList>
            <person name="Song C."/>
            <person name="Schmidt R."/>
            <person name="de Jager V."/>
            <person name="Krzyzanowska D."/>
            <person name="Jongedijk E."/>
            <person name="Cankar K."/>
            <person name="Beekwilder J."/>
            <person name="van Veen A."/>
            <person name="de Boer W."/>
            <person name="van Veen J.A."/>
            <person name="Garbeva P."/>
        </authorList>
    </citation>
    <scope>NUCLEOTIDE SEQUENCE [LARGE SCALE GENOMIC DNA]</scope>
    <source>
        <strain evidence="1 2">Ter282</strain>
    </source>
</reference>
<keyword evidence="2" id="KW-1185">Reference proteome</keyword>
<accession>A0A127PS24</accession>
<organism evidence="1 2">
    <name type="scientific">Collimonas arenae</name>
    <dbReference type="NCBI Taxonomy" id="279058"/>
    <lineage>
        <taxon>Bacteria</taxon>
        <taxon>Pseudomonadati</taxon>
        <taxon>Pseudomonadota</taxon>
        <taxon>Betaproteobacteria</taxon>
        <taxon>Burkholderiales</taxon>
        <taxon>Oxalobacteraceae</taxon>
        <taxon>Collimonas</taxon>
    </lineage>
</organism>
<evidence type="ECO:0000313" key="2">
    <source>
        <dbReference type="Proteomes" id="UP000071778"/>
    </source>
</evidence>
<protein>
    <submittedName>
        <fullName evidence="1">Uncharacterized protein</fullName>
    </submittedName>
</protein>